<sequence>MSFTFVLLLLLVAGIALMGLALSGIGSPDRSHQKPPRLPGHDIQDQQRKRQDPDAR</sequence>
<evidence type="ECO:0000313" key="3">
    <source>
        <dbReference type="Proteomes" id="UP001316184"/>
    </source>
</evidence>
<dbReference type="Proteomes" id="UP001316184">
    <property type="component" value="Chromosome"/>
</dbReference>
<feature type="region of interest" description="Disordered" evidence="1">
    <location>
        <begin position="26"/>
        <end position="56"/>
    </location>
</feature>
<gene>
    <name evidence="2" type="ORF">NQV15_14645</name>
</gene>
<evidence type="ECO:0000256" key="1">
    <source>
        <dbReference type="SAM" id="MobiDB-lite"/>
    </source>
</evidence>
<feature type="compositionally biased region" description="Basic and acidic residues" evidence="1">
    <location>
        <begin position="39"/>
        <end position="56"/>
    </location>
</feature>
<protein>
    <submittedName>
        <fullName evidence="2">Uncharacterized protein</fullName>
    </submittedName>
</protein>
<organism evidence="2 3">
    <name type="scientific">Aeromicrobium wangtongii</name>
    <dbReference type="NCBI Taxonomy" id="2969247"/>
    <lineage>
        <taxon>Bacteria</taxon>
        <taxon>Bacillati</taxon>
        <taxon>Actinomycetota</taxon>
        <taxon>Actinomycetes</taxon>
        <taxon>Propionibacteriales</taxon>
        <taxon>Nocardioidaceae</taxon>
        <taxon>Aeromicrobium</taxon>
    </lineage>
</organism>
<keyword evidence="3" id="KW-1185">Reference proteome</keyword>
<dbReference type="RefSeq" id="WP_232401027.1">
    <property type="nucleotide sequence ID" value="NZ_CP102173.1"/>
</dbReference>
<evidence type="ECO:0000313" key="2">
    <source>
        <dbReference type="EMBL" id="UUP13081.1"/>
    </source>
</evidence>
<proteinExistence type="predicted"/>
<reference evidence="2 3" key="1">
    <citation type="submission" date="2022-08" db="EMBL/GenBank/DDBJ databases">
        <title>novel species in genus Aeromicrobium.</title>
        <authorList>
            <person name="Ye L."/>
        </authorList>
    </citation>
    <scope>NUCLEOTIDE SEQUENCE [LARGE SCALE GENOMIC DNA]</scope>
    <source>
        <strain evidence="3">zg-Y1379</strain>
    </source>
</reference>
<dbReference type="EMBL" id="CP102173">
    <property type="protein sequence ID" value="UUP13081.1"/>
    <property type="molecule type" value="Genomic_DNA"/>
</dbReference>
<name>A0ABY5M7H6_9ACTN</name>
<accession>A0ABY5M7H6</accession>